<dbReference type="Proteomes" id="UP000007174">
    <property type="component" value="Unassembled WGS sequence"/>
</dbReference>
<name>H1V9G4_COLHI</name>
<protein>
    <submittedName>
        <fullName evidence="1">Uncharacterized protein</fullName>
    </submittedName>
</protein>
<organism evidence="1 2">
    <name type="scientific">Colletotrichum higginsianum (strain IMI 349063)</name>
    <name type="common">Crucifer anthracnose fungus</name>
    <dbReference type="NCBI Taxonomy" id="759273"/>
    <lineage>
        <taxon>Eukaryota</taxon>
        <taxon>Fungi</taxon>
        <taxon>Dikarya</taxon>
        <taxon>Ascomycota</taxon>
        <taxon>Pezizomycotina</taxon>
        <taxon>Sordariomycetes</taxon>
        <taxon>Hypocreomycetidae</taxon>
        <taxon>Glomerellales</taxon>
        <taxon>Glomerellaceae</taxon>
        <taxon>Colletotrichum</taxon>
        <taxon>Colletotrichum destructivum species complex</taxon>
    </lineage>
</organism>
<dbReference type="EMBL" id="CACQ02002189">
    <property type="protein sequence ID" value="CCF36867.1"/>
    <property type="molecule type" value="Genomic_DNA"/>
</dbReference>
<accession>H1V9G4</accession>
<evidence type="ECO:0000313" key="1">
    <source>
        <dbReference type="EMBL" id="CCF36867.1"/>
    </source>
</evidence>
<proteinExistence type="predicted"/>
<dbReference type="AlphaFoldDB" id="H1V9G4"/>
<reference evidence="2" key="1">
    <citation type="journal article" date="2012" name="Nat. Genet.">
        <title>Lifestyle transitions in plant pathogenic Colletotrichum fungi deciphered by genome and transcriptome analyses.</title>
        <authorList>
            <person name="O'Connell R.J."/>
            <person name="Thon M.R."/>
            <person name="Hacquard S."/>
            <person name="Amyotte S.G."/>
            <person name="Kleemann J."/>
            <person name="Torres M.F."/>
            <person name="Damm U."/>
            <person name="Buiate E.A."/>
            <person name="Epstein L."/>
            <person name="Alkan N."/>
            <person name="Altmueller J."/>
            <person name="Alvarado-Balderrama L."/>
            <person name="Bauser C.A."/>
            <person name="Becker C."/>
            <person name="Birren B.W."/>
            <person name="Chen Z."/>
            <person name="Choi J."/>
            <person name="Crouch J.A."/>
            <person name="Duvick J.P."/>
            <person name="Farman M.A."/>
            <person name="Gan P."/>
            <person name="Heiman D."/>
            <person name="Henrissat B."/>
            <person name="Howard R.J."/>
            <person name="Kabbage M."/>
            <person name="Koch C."/>
            <person name="Kracher B."/>
            <person name="Kubo Y."/>
            <person name="Law A.D."/>
            <person name="Lebrun M.-H."/>
            <person name="Lee Y.-H."/>
            <person name="Miyara I."/>
            <person name="Moore N."/>
            <person name="Neumann U."/>
            <person name="Nordstroem K."/>
            <person name="Panaccione D.G."/>
            <person name="Panstruga R."/>
            <person name="Place M."/>
            <person name="Proctor R.H."/>
            <person name="Prusky D."/>
            <person name="Rech G."/>
            <person name="Reinhardt R."/>
            <person name="Rollins J.A."/>
            <person name="Rounsley S."/>
            <person name="Schardl C.L."/>
            <person name="Schwartz D.C."/>
            <person name="Shenoy N."/>
            <person name="Shirasu K."/>
            <person name="Sikhakolli U.R."/>
            <person name="Stueber K."/>
            <person name="Sukno S.A."/>
            <person name="Sweigard J.A."/>
            <person name="Takano Y."/>
            <person name="Takahara H."/>
            <person name="Trail F."/>
            <person name="van der Does H.C."/>
            <person name="Voll L.M."/>
            <person name="Will I."/>
            <person name="Young S."/>
            <person name="Zeng Q."/>
            <person name="Zhang J."/>
            <person name="Zhou S."/>
            <person name="Dickman M.B."/>
            <person name="Schulze-Lefert P."/>
            <person name="Ver Loren van Themaat E."/>
            <person name="Ma L.-J."/>
            <person name="Vaillancourt L.J."/>
        </authorList>
    </citation>
    <scope>NUCLEOTIDE SEQUENCE [LARGE SCALE GENOMIC DNA]</scope>
    <source>
        <strain evidence="2">IMI 349063</strain>
    </source>
</reference>
<gene>
    <name evidence="1" type="ORF">CH063_08338</name>
</gene>
<sequence>MWSCIRRVPYACTLQLVRLRDSALKASFRGTRSQDLSGYLEVRAMGRGLEHTQHPPVHSTCPFGPIIRALLRTIQRLCFRRLLSRYRKRHVHAEDAGWLGFRLLSRLLIYCTTKTFHPGLVHPNKSNDSLLQGPPLALENPESLFEVSLFAWVLSKLSFASGFLALLPSCLVTVRSGMADNTGSGTDPAASDFWAALRPLVAGLARRAAASGSASTSLALLTLFADRSSELLLGGPVSPFCADVAVAAQLLADDRDVRLVKEPMISLLFTLLRPREANRGPDWVVIVSTSLCGSVLGCLLRIHSLGTLDGMGSSDD</sequence>
<dbReference type="HOGENOM" id="CLU_880021_0_0_1"/>
<evidence type="ECO:0000313" key="2">
    <source>
        <dbReference type="Proteomes" id="UP000007174"/>
    </source>
</evidence>